<evidence type="ECO:0000256" key="1">
    <source>
        <dbReference type="SAM" id="MobiDB-lite"/>
    </source>
</evidence>
<name>A0A1Y6EMZ9_9SPHN</name>
<feature type="compositionally biased region" description="Low complexity" evidence="1">
    <location>
        <begin position="23"/>
        <end position="54"/>
    </location>
</feature>
<keyword evidence="4" id="KW-1185">Reference proteome</keyword>
<protein>
    <recommendedName>
        <fullName evidence="5">Nickel/cobalt transporter regulator</fullName>
    </recommendedName>
</protein>
<reference evidence="4" key="1">
    <citation type="submission" date="2017-04" db="EMBL/GenBank/DDBJ databases">
        <authorList>
            <person name="Varghese N."/>
            <person name="Submissions S."/>
        </authorList>
    </citation>
    <scope>NUCLEOTIDE SEQUENCE [LARGE SCALE GENOMIC DNA]</scope>
</reference>
<organism evidence="3 4">
    <name type="scientific">Altererythrobacter xiamenensis</name>
    <dbReference type="NCBI Taxonomy" id="1316679"/>
    <lineage>
        <taxon>Bacteria</taxon>
        <taxon>Pseudomonadati</taxon>
        <taxon>Pseudomonadota</taxon>
        <taxon>Alphaproteobacteria</taxon>
        <taxon>Sphingomonadales</taxon>
        <taxon>Erythrobacteraceae</taxon>
        <taxon>Altererythrobacter</taxon>
    </lineage>
</organism>
<sequence length="355" mass="37243">MLRLLAGAAVIAMAATPLHAQPGKSGDNGNKGNAANAAKAQGNGNGNGNANRGGPPDARGNTDRGPDRSAANNANRGNANGNQAQSNRGNAGPPAARGNGNANRNSNGNGQGNATMRGNGNAGGPANAVRQGNGGNGVANRSGNSYRGNDRGGSYYGGLLREALGSSRGLIAGCPPGLAKKRNGCLPPGQARQNYRSYRPSLFGYSGLGDGRYYLNDGYLLRYGDSGLAGFIPLLAGALSIGNTWPSSYNAAPLPDYYVDYYRLGTPNNYRYADNVIYRVDPETAAINSVAGILTGDEFTVGQRMPRGYDVYNVPYSYRDRYYDTPEANYRYADGYVYRVDPTTQLITAAIDLLI</sequence>
<dbReference type="AlphaFoldDB" id="A0A1Y6EMZ9"/>
<feature type="chain" id="PRO_5012124978" description="Nickel/cobalt transporter regulator" evidence="2">
    <location>
        <begin position="21"/>
        <end position="355"/>
    </location>
</feature>
<dbReference type="Proteomes" id="UP000194420">
    <property type="component" value="Unassembled WGS sequence"/>
</dbReference>
<dbReference type="Gene3D" id="3.10.450.160">
    <property type="entry name" value="inner membrane protein cigr"/>
    <property type="match status" value="1"/>
</dbReference>
<evidence type="ECO:0000313" key="3">
    <source>
        <dbReference type="EMBL" id="SMQ61912.1"/>
    </source>
</evidence>
<dbReference type="RefSeq" id="WP_086436542.1">
    <property type="nucleotide sequence ID" value="NZ_FXWG01000001.1"/>
</dbReference>
<evidence type="ECO:0008006" key="5">
    <source>
        <dbReference type="Google" id="ProtNLM"/>
    </source>
</evidence>
<keyword evidence="2" id="KW-0732">Signal</keyword>
<evidence type="ECO:0000313" key="4">
    <source>
        <dbReference type="Proteomes" id="UP000194420"/>
    </source>
</evidence>
<feature type="compositionally biased region" description="Low complexity" evidence="1">
    <location>
        <begin position="69"/>
        <end position="114"/>
    </location>
</feature>
<proteinExistence type="predicted"/>
<accession>A0A1Y6EMZ9</accession>
<dbReference type="EMBL" id="FXWG01000001">
    <property type="protein sequence ID" value="SMQ61912.1"/>
    <property type="molecule type" value="Genomic_DNA"/>
</dbReference>
<evidence type="ECO:0000256" key="2">
    <source>
        <dbReference type="SAM" id="SignalP"/>
    </source>
</evidence>
<feature type="region of interest" description="Disordered" evidence="1">
    <location>
        <begin position="19"/>
        <end position="149"/>
    </location>
</feature>
<dbReference type="OrthoDB" id="7408224at2"/>
<gene>
    <name evidence="3" type="ORF">SAMN06297468_0625</name>
</gene>
<feature type="signal peptide" evidence="2">
    <location>
        <begin position="1"/>
        <end position="20"/>
    </location>
</feature>